<sequence>MAYRSIFSWIGDRIARRRAPLVPVVRLAGVIGQVGPFRAGLTLTGLASVLERAFSMRHAKAVALVVNSPGGSPVQSALIHKRIRDLATEKKLPVLVFVEDVAASGGYWLACAGDEIFADENSILGSIGVITAGFGFPDLLEKIGVERRVYTAGKSKSMLDPFKPENPEDVARLRAIQEEMHASFRALVESRRGERLHPGETELFDGSFWTGRTAVSLGLADGLGDLRGLLRARFGDKVRLYPVGMRRPLLAFRAGGAARLAKEAGGWAEALPEAAIGAAEERALWARYGL</sequence>
<dbReference type="PANTHER" id="PTHR42987">
    <property type="entry name" value="PEPTIDASE S49"/>
    <property type="match status" value="1"/>
</dbReference>
<organism evidence="6 7">
    <name type="scientific">Oceanibaculum indicum P24</name>
    <dbReference type="NCBI Taxonomy" id="1207063"/>
    <lineage>
        <taxon>Bacteria</taxon>
        <taxon>Pseudomonadati</taxon>
        <taxon>Pseudomonadota</taxon>
        <taxon>Alphaproteobacteria</taxon>
        <taxon>Rhodospirillales</taxon>
        <taxon>Oceanibaculaceae</taxon>
        <taxon>Oceanibaculum</taxon>
    </lineage>
</organism>
<feature type="domain" description="Peptidase S49" evidence="5">
    <location>
        <begin position="89"/>
        <end position="227"/>
    </location>
</feature>
<dbReference type="eggNOG" id="COG0616">
    <property type="taxonomic scope" value="Bacteria"/>
</dbReference>
<gene>
    <name evidence="6" type="ORF">P24_04245</name>
</gene>
<dbReference type="Gene3D" id="3.90.226.10">
    <property type="entry name" value="2-enoyl-CoA Hydratase, Chain A, domain 1"/>
    <property type="match status" value="1"/>
</dbReference>
<dbReference type="GO" id="GO:0006508">
    <property type="term" value="P:proteolysis"/>
    <property type="evidence" value="ECO:0007669"/>
    <property type="project" value="UniProtKB-KW"/>
</dbReference>
<dbReference type="EMBL" id="AMRL01000003">
    <property type="protein sequence ID" value="EKE78208.1"/>
    <property type="molecule type" value="Genomic_DNA"/>
</dbReference>
<dbReference type="AlphaFoldDB" id="K2JRY7"/>
<dbReference type="Pfam" id="PF01343">
    <property type="entry name" value="Peptidase_S49"/>
    <property type="match status" value="1"/>
</dbReference>
<dbReference type="Gene3D" id="6.20.330.10">
    <property type="match status" value="1"/>
</dbReference>
<dbReference type="STRING" id="1207063.P24_04245"/>
<evidence type="ECO:0000256" key="1">
    <source>
        <dbReference type="ARBA" id="ARBA00008683"/>
    </source>
</evidence>
<dbReference type="RefSeq" id="WP_008943465.1">
    <property type="nucleotide sequence ID" value="NZ_AMRL01000003.1"/>
</dbReference>
<evidence type="ECO:0000313" key="6">
    <source>
        <dbReference type="EMBL" id="EKE78208.1"/>
    </source>
</evidence>
<protein>
    <submittedName>
        <fullName evidence="6">Serine protease SohB</fullName>
    </submittedName>
</protein>
<keyword evidence="7" id="KW-1185">Reference proteome</keyword>
<dbReference type="PATRIC" id="fig|1207063.3.peg.858"/>
<dbReference type="SUPFAM" id="SSF52096">
    <property type="entry name" value="ClpP/crotonase"/>
    <property type="match status" value="1"/>
</dbReference>
<evidence type="ECO:0000256" key="4">
    <source>
        <dbReference type="ARBA" id="ARBA00022825"/>
    </source>
</evidence>
<evidence type="ECO:0000256" key="2">
    <source>
        <dbReference type="ARBA" id="ARBA00022670"/>
    </source>
</evidence>
<dbReference type="CDD" id="cd07023">
    <property type="entry name" value="S49_Sppa_N_C"/>
    <property type="match status" value="1"/>
</dbReference>
<evidence type="ECO:0000313" key="7">
    <source>
        <dbReference type="Proteomes" id="UP000006746"/>
    </source>
</evidence>
<accession>K2JRY7</accession>
<name>K2JRY7_9PROT</name>
<dbReference type="GO" id="GO:0008236">
    <property type="term" value="F:serine-type peptidase activity"/>
    <property type="evidence" value="ECO:0007669"/>
    <property type="project" value="UniProtKB-KW"/>
</dbReference>
<dbReference type="Proteomes" id="UP000006746">
    <property type="component" value="Unassembled WGS sequence"/>
</dbReference>
<comment type="similarity">
    <text evidence="1">Belongs to the peptidase S49 family.</text>
</comment>
<keyword evidence="4" id="KW-0720">Serine protease</keyword>
<keyword evidence="3" id="KW-0378">Hydrolase</keyword>
<dbReference type="InterPro" id="IPR029045">
    <property type="entry name" value="ClpP/crotonase-like_dom_sf"/>
</dbReference>
<evidence type="ECO:0000259" key="5">
    <source>
        <dbReference type="Pfam" id="PF01343"/>
    </source>
</evidence>
<dbReference type="InterPro" id="IPR002142">
    <property type="entry name" value="Peptidase_S49"/>
</dbReference>
<reference evidence="6 7" key="1">
    <citation type="journal article" date="2012" name="J. Bacteriol.">
        <title>Genome Sequence of Oceanibaculum indicum Type Strain P24.</title>
        <authorList>
            <person name="Lai Q."/>
            <person name="Shao Z."/>
        </authorList>
    </citation>
    <scope>NUCLEOTIDE SEQUENCE [LARGE SCALE GENOMIC DNA]</scope>
    <source>
        <strain evidence="6 7">P24</strain>
    </source>
</reference>
<comment type="caution">
    <text evidence="6">The sequence shown here is derived from an EMBL/GenBank/DDBJ whole genome shotgun (WGS) entry which is preliminary data.</text>
</comment>
<dbReference type="PANTHER" id="PTHR42987:SF8">
    <property type="entry name" value="PROTEINASE"/>
    <property type="match status" value="1"/>
</dbReference>
<keyword evidence="2 6" id="KW-0645">Protease</keyword>
<dbReference type="InterPro" id="IPR047272">
    <property type="entry name" value="S49_SppA_C"/>
</dbReference>
<proteinExistence type="inferred from homology"/>
<evidence type="ECO:0000256" key="3">
    <source>
        <dbReference type="ARBA" id="ARBA00022801"/>
    </source>
</evidence>